<dbReference type="GO" id="GO:0004309">
    <property type="term" value="F:exopolyphosphatase activity"/>
    <property type="evidence" value="ECO:0007669"/>
    <property type="project" value="UniProtKB-EC"/>
</dbReference>
<accession>A0A3B0TLF3</accession>
<dbReference type="InterPro" id="IPR048951">
    <property type="entry name" value="Ppx_C"/>
</dbReference>
<sequence length="507" mass="54871">MLQAAPPLAQGRLKGAKPVGVLDIGSNSVRLVVYEHHARALTPLFNEKSACTLGRGVAQSGMIAPQNLRMALLAIRRFALVVKLLEVETLHIIATSAVREAANGPAFMARVEEITGFGGQVLSGEQEARFGAYGVVSGMPDFSGIVGDLGGGSLELFEVGAGLDAKGISLELGVIRLEDESAMSAKIALNIAARRLQDIDILGEANDKKNGDGERMFCAIGGTWRALAKLLQFRSDYPLHMVQNYQVSVSEVLVLAHELVEKGDQTPGLEKISRVRAALLPYGAAVLIRIIEAGGFTSVVFSALGVREGYLFAQLGGKQSQVHPLLQGAREMCLLRARSPEHGQELIGFTASFLETMAIRESVFERRWREAACFLSDIGWRNHPDYRGEQSVDLVAYGALSGISHGGRAFLAEALSVRYVGLKRKQRLHGLGELMSDEQLFRARMIGAVLRVAYALSGAIPHVLPRIRFQNINGKAELVLPADFSFLNGSRLESHLAQLARHMGFDA</sequence>
<gene>
    <name evidence="3" type="ORF">MNBD_ALPHA12-156</name>
</gene>
<dbReference type="AlphaFoldDB" id="A0A3B0TLF3"/>
<feature type="domain" description="Ppx/GppA phosphatase N-terminal" evidence="1">
    <location>
        <begin position="32"/>
        <end position="315"/>
    </location>
</feature>
<dbReference type="EMBL" id="UOEO01000029">
    <property type="protein sequence ID" value="VAW15312.1"/>
    <property type="molecule type" value="Genomic_DNA"/>
</dbReference>
<proteinExistence type="predicted"/>
<dbReference type="InterPro" id="IPR043129">
    <property type="entry name" value="ATPase_NBD"/>
</dbReference>
<evidence type="ECO:0000259" key="2">
    <source>
        <dbReference type="Pfam" id="PF21697"/>
    </source>
</evidence>
<organism evidence="3">
    <name type="scientific">hydrothermal vent metagenome</name>
    <dbReference type="NCBI Taxonomy" id="652676"/>
    <lineage>
        <taxon>unclassified sequences</taxon>
        <taxon>metagenomes</taxon>
        <taxon>ecological metagenomes</taxon>
    </lineage>
</organism>
<dbReference type="SUPFAM" id="SSF109604">
    <property type="entry name" value="HD-domain/PDEase-like"/>
    <property type="match status" value="1"/>
</dbReference>
<dbReference type="PANTHER" id="PTHR30005">
    <property type="entry name" value="EXOPOLYPHOSPHATASE"/>
    <property type="match status" value="1"/>
</dbReference>
<dbReference type="Gene3D" id="3.30.420.40">
    <property type="match status" value="1"/>
</dbReference>
<dbReference type="EC" id="3.6.1.11" evidence="3"/>
<evidence type="ECO:0000313" key="3">
    <source>
        <dbReference type="EMBL" id="VAW15312.1"/>
    </source>
</evidence>
<keyword evidence="3" id="KW-0378">Hydrolase</keyword>
<dbReference type="InterPro" id="IPR050273">
    <property type="entry name" value="GppA/Ppx_hydrolase"/>
</dbReference>
<dbReference type="Pfam" id="PF21697">
    <property type="entry name" value="Ppx_C"/>
    <property type="match status" value="1"/>
</dbReference>
<dbReference type="InterPro" id="IPR003695">
    <property type="entry name" value="Ppx_GppA_N"/>
</dbReference>
<dbReference type="CDD" id="cd24052">
    <property type="entry name" value="ASKHA_NBD_HpPPX-GppA-like"/>
    <property type="match status" value="1"/>
</dbReference>
<dbReference type="PANTHER" id="PTHR30005:SF0">
    <property type="entry name" value="RETROGRADE REGULATION PROTEIN 2"/>
    <property type="match status" value="1"/>
</dbReference>
<name>A0A3B0TLF3_9ZZZZ</name>
<protein>
    <submittedName>
        <fullName evidence="3">Exopolyphosphatase</fullName>
        <ecNumber evidence="3">3.6.1.11</ecNumber>
    </submittedName>
</protein>
<dbReference type="Gene3D" id="1.10.3210.10">
    <property type="entry name" value="Hypothetical protein af1432"/>
    <property type="match status" value="1"/>
</dbReference>
<dbReference type="Pfam" id="PF02541">
    <property type="entry name" value="Ppx-GppA"/>
    <property type="match status" value="1"/>
</dbReference>
<evidence type="ECO:0000259" key="1">
    <source>
        <dbReference type="Pfam" id="PF02541"/>
    </source>
</evidence>
<feature type="domain" description="Exopolyphosphatase C-terminal" evidence="2">
    <location>
        <begin position="325"/>
        <end position="504"/>
    </location>
</feature>
<reference evidence="3" key="1">
    <citation type="submission" date="2018-06" db="EMBL/GenBank/DDBJ databases">
        <authorList>
            <person name="Zhirakovskaya E."/>
        </authorList>
    </citation>
    <scope>NUCLEOTIDE SEQUENCE</scope>
</reference>
<dbReference type="SUPFAM" id="SSF53067">
    <property type="entry name" value="Actin-like ATPase domain"/>
    <property type="match status" value="2"/>
</dbReference>
<dbReference type="Gene3D" id="3.30.420.150">
    <property type="entry name" value="Exopolyphosphatase. Domain 2"/>
    <property type="match status" value="1"/>
</dbReference>